<comment type="subcellular location">
    <subcellularLocation>
        <location evidence="1">Membrane</location>
        <topology evidence="1">Multi-pass membrane protein</topology>
    </subcellularLocation>
</comment>
<evidence type="ECO:0000256" key="7">
    <source>
        <dbReference type="ARBA" id="ARBA00023098"/>
    </source>
</evidence>
<evidence type="ECO:0000256" key="9">
    <source>
        <dbReference type="ARBA" id="ARBA00023160"/>
    </source>
</evidence>
<evidence type="ECO:0000256" key="8">
    <source>
        <dbReference type="ARBA" id="ARBA00023136"/>
    </source>
</evidence>
<dbReference type="PANTHER" id="PTHR11157">
    <property type="entry name" value="FATTY ACID ACYL TRANSFERASE-RELATED"/>
    <property type="match status" value="1"/>
</dbReference>
<evidence type="ECO:0000313" key="11">
    <source>
        <dbReference type="RefSeq" id="XP_028142357.1"/>
    </source>
</evidence>
<organism evidence="11">
    <name type="scientific">Diabrotica virgifera virgifera</name>
    <name type="common">western corn rootworm</name>
    <dbReference type="NCBI Taxonomy" id="50390"/>
    <lineage>
        <taxon>Eukaryota</taxon>
        <taxon>Metazoa</taxon>
        <taxon>Ecdysozoa</taxon>
        <taxon>Arthropoda</taxon>
        <taxon>Hexapoda</taxon>
        <taxon>Insecta</taxon>
        <taxon>Pterygota</taxon>
        <taxon>Neoptera</taxon>
        <taxon>Endopterygota</taxon>
        <taxon>Coleoptera</taxon>
        <taxon>Polyphaga</taxon>
        <taxon>Cucujiformia</taxon>
        <taxon>Chrysomeloidea</taxon>
        <taxon>Chrysomelidae</taxon>
        <taxon>Galerucinae</taxon>
        <taxon>Diabroticina</taxon>
        <taxon>Diabroticites</taxon>
        <taxon>Diabrotica</taxon>
    </lineage>
</organism>
<feature type="transmembrane region" description="Helical" evidence="10">
    <location>
        <begin position="179"/>
        <end position="201"/>
    </location>
</feature>
<proteinExistence type="inferred from homology"/>
<dbReference type="InterPro" id="IPR002076">
    <property type="entry name" value="ELO_fam"/>
</dbReference>
<dbReference type="Pfam" id="PF01151">
    <property type="entry name" value="ELO"/>
    <property type="match status" value="1"/>
</dbReference>
<keyword evidence="2 10" id="KW-0444">Lipid biosynthesis</keyword>
<dbReference type="GO" id="GO:0042761">
    <property type="term" value="P:very long-chain fatty acid biosynthetic process"/>
    <property type="evidence" value="ECO:0007669"/>
    <property type="project" value="TreeGrafter"/>
</dbReference>
<keyword evidence="4 10" id="KW-0812">Transmembrane</keyword>
<gene>
    <name evidence="11" type="primary">LOC114336231</name>
</gene>
<evidence type="ECO:0000256" key="5">
    <source>
        <dbReference type="ARBA" id="ARBA00022832"/>
    </source>
</evidence>
<feature type="transmembrane region" description="Helical" evidence="10">
    <location>
        <begin position="45"/>
        <end position="64"/>
    </location>
</feature>
<keyword evidence="6 10" id="KW-1133">Transmembrane helix</keyword>
<feature type="transmembrane region" description="Helical" evidence="10">
    <location>
        <begin position="247"/>
        <end position="269"/>
    </location>
</feature>
<dbReference type="GO" id="GO:0030148">
    <property type="term" value="P:sphingolipid biosynthetic process"/>
    <property type="evidence" value="ECO:0007669"/>
    <property type="project" value="TreeGrafter"/>
</dbReference>
<keyword evidence="3 10" id="KW-0808">Transferase</keyword>
<dbReference type="OrthoDB" id="434092at2759"/>
<accession>A0A6P7G5R0</accession>
<keyword evidence="5 10" id="KW-0276">Fatty acid metabolism</keyword>
<dbReference type="PROSITE" id="PS01188">
    <property type="entry name" value="ELO"/>
    <property type="match status" value="1"/>
</dbReference>
<protein>
    <recommendedName>
        <fullName evidence="10">Elongation of very long chain fatty acids protein</fullName>
        <ecNumber evidence="10">2.3.1.199</ecNumber>
    </recommendedName>
    <alternativeName>
        <fullName evidence="10">Very-long-chain 3-oxoacyl-CoA synthase</fullName>
    </alternativeName>
</protein>
<keyword evidence="9 10" id="KW-0275">Fatty acid biosynthesis</keyword>
<evidence type="ECO:0000256" key="6">
    <source>
        <dbReference type="ARBA" id="ARBA00022989"/>
    </source>
</evidence>
<dbReference type="GO" id="GO:0019367">
    <property type="term" value="P:fatty acid elongation, saturated fatty acid"/>
    <property type="evidence" value="ECO:0007669"/>
    <property type="project" value="TreeGrafter"/>
</dbReference>
<dbReference type="RefSeq" id="XP_028142357.1">
    <property type="nucleotide sequence ID" value="XM_028286556.1"/>
</dbReference>
<dbReference type="PANTHER" id="PTHR11157:SF164">
    <property type="entry name" value="ELONGATION OF VERY LONG CHAIN FATTY ACIDS PROTEIN"/>
    <property type="match status" value="1"/>
</dbReference>
<reference evidence="11" key="1">
    <citation type="submission" date="2025-08" db="UniProtKB">
        <authorList>
            <consortium name="RefSeq"/>
        </authorList>
    </citation>
    <scope>IDENTIFICATION</scope>
    <source>
        <tissue evidence="11">Whole insect</tissue>
    </source>
</reference>
<dbReference type="GO" id="GO:0005789">
    <property type="term" value="C:endoplasmic reticulum membrane"/>
    <property type="evidence" value="ECO:0007669"/>
    <property type="project" value="TreeGrafter"/>
</dbReference>
<dbReference type="InParanoid" id="A0A6P7G5R0"/>
<comment type="similarity">
    <text evidence="10">Belongs to the ELO family.</text>
</comment>
<dbReference type="GO" id="GO:0034626">
    <property type="term" value="P:fatty acid elongation, polyunsaturated fatty acid"/>
    <property type="evidence" value="ECO:0007669"/>
    <property type="project" value="TreeGrafter"/>
</dbReference>
<feature type="transmembrane region" description="Helical" evidence="10">
    <location>
        <begin position="85"/>
        <end position="108"/>
    </location>
</feature>
<dbReference type="AlphaFoldDB" id="A0A6P7G5R0"/>
<sequence length="278" mass="32559">MYISIQKLQAVWLIIPVEISAMALVLRKLKDVYLYSEERSDPKNVGIVTNPLFIVSFVVLYVLLVKKIGPSFMKNRQPYNIRSILIVYNIFQILVNVYLLAKALYFYAHSPYYICFQSTKVHILDLGRWEIFLLKAFDCIETIFFVLKKNYRQVSFLHVYHHGGMALLTWVGLKYDWGQLVVILPLLNCFVHALMFTYYLLTSIDPKWKKRVDIKKALTQLQLIQFAMFVVQAIGTMVIPGCDNPSYLGTVAWISQNLFMTLLFGDFYIKTYWRKKSE</sequence>
<feature type="transmembrane region" description="Helical" evidence="10">
    <location>
        <begin position="7"/>
        <end position="25"/>
    </location>
</feature>
<evidence type="ECO:0000256" key="3">
    <source>
        <dbReference type="ARBA" id="ARBA00022679"/>
    </source>
</evidence>
<evidence type="ECO:0000256" key="2">
    <source>
        <dbReference type="ARBA" id="ARBA00022516"/>
    </source>
</evidence>
<dbReference type="EC" id="2.3.1.199" evidence="10"/>
<evidence type="ECO:0000256" key="4">
    <source>
        <dbReference type="ARBA" id="ARBA00022692"/>
    </source>
</evidence>
<comment type="catalytic activity">
    <reaction evidence="10">
        <text>a very-long-chain acyl-CoA + malonyl-CoA + H(+) = a very-long-chain 3-oxoacyl-CoA + CO2 + CoA</text>
        <dbReference type="Rhea" id="RHEA:32727"/>
        <dbReference type="ChEBI" id="CHEBI:15378"/>
        <dbReference type="ChEBI" id="CHEBI:16526"/>
        <dbReference type="ChEBI" id="CHEBI:57287"/>
        <dbReference type="ChEBI" id="CHEBI:57384"/>
        <dbReference type="ChEBI" id="CHEBI:90725"/>
        <dbReference type="ChEBI" id="CHEBI:90736"/>
        <dbReference type="EC" id="2.3.1.199"/>
    </reaction>
</comment>
<keyword evidence="8 10" id="KW-0472">Membrane</keyword>
<evidence type="ECO:0000256" key="1">
    <source>
        <dbReference type="ARBA" id="ARBA00004141"/>
    </source>
</evidence>
<evidence type="ECO:0000256" key="10">
    <source>
        <dbReference type="RuleBase" id="RU361115"/>
    </source>
</evidence>
<name>A0A6P7G5R0_DIAVI</name>
<keyword evidence="7 10" id="KW-0443">Lipid metabolism</keyword>
<dbReference type="InterPro" id="IPR030457">
    <property type="entry name" value="ELO_CS"/>
</dbReference>
<dbReference type="GO" id="GO:0034625">
    <property type="term" value="P:fatty acid elongation, monounsaturated fatty acid"/>
    <property type="evidence" value="ECO:0007669"/>
    <property type="project" value="TreeGrafter"/>
</dbReference>
<feature type="transmembrane region" description="Helical" evidence="10">
    <location>
        <begin position="221"/>
        <end position="241"/>
    </location>
</feature>
<dbReference type="GO" id="GO:0009922">
    <property type="term" value="F:fatty acid elongase activity"/>
    <property type="evidence" value="ECO:0007669"/>
    <property type="project" value="UniProtKB-EC"/>
</dbReference>